<dbReference type="Proteomes" id="UP000483820">
    <property type="component" value="Chromosome III"/>
</dbReference>
<dbReference type="KEGG" id="crq:GCK72_011425"/>
<dbReference type="AlphaFoldDB" id="A0A6A5H7Y3"/>
<comment type="caution">
    <text evidence="2">The sequence shown here is derived from an EMBL/GenBank/DDBJ whole genome shotgun (WGS) entry which is preliminary data.</text>
</comment>
<dbReference type="GeneID" id="9806253"/>
<evidence type="ECO:0000313" key="3">
    <source>
        <dbReference type="Proteomes" id="UP000483820"/>
    </source>
</evidence>
<sequence>MNNLLLIGLLIAPSIYCGQNEKGPRERCSVDLSVNRAFYAIGSAIANMNNLRYVESLEPAIFKELFKTGGCEIPEDVTIGNYQIAGASFEPGQIENPLLLQAGSTVMACVQSICMKDARTVTTYIVDIPVDTPIHGKPGSQCPPGRSNGNELSLCDIVEIDPVGNGRRGYVRKDIDEDMLSKRIDDEILMKDVDAKWQFPQELKMPNPFG</sequence>
<protein>
    <submittedName>
        <fullName evidence="2">Uncharacterized protein</fullName>
    </submittedName>
</protein>
<reference evidence="2 3" key="1">
    <citation type="submission" date="2019-12" db="EMBL/GenBank/DDBJ databases">
        <title>Chromosome-level assembly of the Caenorhabditis remanei genome.</title>
        <authorList>
            <person name="Teterina A.A."/>
            <person name="Willis J.H."/>
            <person name="Phillips P.C."/>
        </authorList>
    </citation>
    <scope>NUCLEOTIDE SEQUENCE [LARGE SCALE GENOMIC DNA]</scope>
    <source>
        <strain evidence="2 3">PX506</strain>
        <tissue evidence="2">Whole organism</tissue>
    </source>
</reference>
<name>A0A6A5H7Y3_CAERE</name>
<proteinExistence type="predicted"/>
<evidence type="ECO:0000313" key="2">
    <source>
        <dbReference type="EMBL" id="KAF1763159.1"/>
    </source>
</evidence>
<dbReference type="EMBL" id="WUAV01000003">
    <property type="protein sequence ID" value="KAF1763159.1"/>
    <property type="molecule type" value="Genomic_DNA"/>
</dbReference>
<accession>A0A6A5H7Y3</accession>
<feature type="signal peptide" evidence="1">
    <location>
        <begin position="1"/>
        <end position="17"/>
    </location>
</feature>
<dbReference type="CTD" id="9806253"/>
<keyword evidence="1" id="KW-0732">Signal</keyword>
<dbReference type="RefSeq" id="XP_003099607.2">
    <property type="nucleotide sequence ID" value="XM_003099559.2"/>
</dbReference>
<evidence type="ECO:0000256" key="1">
    <source>
        <dbReference type="SAM" id="SignalP"/>
    </source>
</evidence>
<feature type="chain" id="PRO_5025389559" evidence="1">
    <location>
        <begin position="18"/>
        <end position="210"/>
    </location>
</feature>
<gene>
    <name evidence="2" type="ORF">GCK72_011425</name>
</gene>
<organism evidence="2 3">
    <name type="scientific">Caenorhabditis remanei</name>
    <name type="common">Caenorhabditis vulgaris</name>
    <dbReference type="NCBI Taxonomy" id="31234"/>
    <lineage>
        <taxon>Eukaryota</taxon>
        <taxon>Metazoa</taxon>
        <taxon>Ecdysozoa</taxon>
        <taxon>Nematoda</taxon>
        <taxon>Chromadorea</taxon>
        <taxon>Rhabditida</taxon>
        <taxon>Rhabditina</taxon>
        <taxon>Rhabditomorpha</taxon>
        <taxon>Rhabditoidea</taxon>
        <taxon>Rhabditidae</taxon>
        <taxon>Peloderinae</taxon>
        <taxon>Caenorhabditis</taxon>
    </lineage>
</organism>